<reference evidence="11 13" key="1">
    <citation type="journal article" date="2008" name="Science">
        <title>The Physcomitrella genome reveals evolutionary insights into the conquest of land by plants.</title>
        <authorList>
            <person name="Rensing S."/>
            <person name="Lang D."/>
            <person name="Zimmer A."/>
            <person name="Terry A."/>
            <person name="Salamov A."/>
            <person name="Shapiro H."/>
            <person name="Nishiyama T."/>
            <person name="Perroud P.-F."/>
            <person name="Lindquist E."/>
            <person name="Kamisugi Y."/>
            <person name="Tanahashi T."/>
            <person name="Sakakibara K."/>
            <person name="Fujita T."/>
            <person name="Oishi K."/>
            <person name="Shin-I T."/>
            <person name="Kuroki Y."/>
            <person name="Toyoda A."/>
            <person name="Suzuki Y."/>
            <person name="Hashimoto A."/>
            <person name="Yamaguchi K."/>
            <person name="Sugano A."/>
            <person name="Kohara Y."/>
            <person name="Fujiyama A."/>
            <person name="Anterola A."/>
            <person name="Aoki S."/>
            <person name="Ashton N."/>
            <person name="Barbazuk W.B."/>
            <person name="Barker E."/>
            <person name="Bennetzen J."/>
            <person name="Bezanilla M."/>
            <person name="Blankenship R."/>
            <person name="Cho S.H."/>
            <person name="Dutcher S."/>
            <person name="Estelle M."/>
            <person name="Fawcett J.A."/>
            <person name="Gundlach H."/>
            <person name="Hanada K."/>
            <person name="Heyl A."/>
            <person name="Hicks K.A."/>
            <person name="Hugh J."/>
            <person name="Lohr M."/>
            <person name="Mayer K."/>
            <person name="Melkozernov A."/>
            <person name="Murata T."/>
            <person name="Nelson D."/>
            <person name="Pils B."/>
            <person name="Prigge M."/>
            <person name="Reiss B."/>
            <person name="Renner T."/>
            <person name="Rombauts S."/>
            <person name="Rushton P."/>
            <person name="Sanderfoot A."/>
            <person name="Schween G."/>
            <person name="Shiu S.-H."/>
            <person name="Stueber K."/>
            <person name="Theodoulou F.L."/>
            <person name="Tu H."/>
            <person name="Van de Peer Y."/>
            <person name="Verrier P.J."/>
            <person name="Waters E."/>
            <person name="Wood A."/>
            <person name="Yang L."/>
            <person name="Cove D."/>
            <person name="Cuming A."/>
            <person name="Hasebe M."/>
            <person name="Lucas S."/>
            <person name="Mishler D.B."/>
            <person name="Reski R."/>
            <person name="Grigoriev I."/>
            <person name="Quatrano R.S."/>
            <person name="Boore J.L."/>
        </authorList>
    </citation>
    <scope>NUCLEOTIDE SEQUENCE [LARGE SCALE GENOMIC DNA]</scope>
    <source>
        <strain evidence="12 13">cv. Gransden 2004</strain>
    </source>
</reference>
<dbReference type="EnsemblPlants" id="Pp3c12_12690V3.4">
    <property type="protein sequence ID" value="Pp3c12_12690V3.4"/>
    <property type="gene ID" value="Pp3c12_12690"/>
</dbReference>
<dbReference type="EMBL" id="ABEU02000012">
    <property type="protein sequence ID" value="PNR43810.1"/>
    <property type="molecule type" value="Genomic_DNA"/>
</dbReference>
<protein>
    <recommendedName>
        <fullName evidence="14">CW-type domain-containing protein</fullName>
    </recommendedName>
</protein>
<dbReference type="Gene3D" id="2.40.330.10">
    <property type="entry name" value="DNA-binding pseudobarrel domain"/>
    <property type="match status" value="1"/>
</dbReference>
<keyword evidence="2" id="KW-0863">Zinc-finger</keyword>
<gene>
    <name evidence="12" type="primary">LOC112289234</name>
    <name evidence="11" type="ORF">PHYPA_016193</name>
</gene>
<proteinExistence type="predicted"/>
<dbReference type="AlphaFoldDB" id="A0A2K1JQJ8"/>
<name>A0A2K1JQJ8_PHYPA</name>
<evidence type="ECO:0000256" key="3">
    <source>
        <dbReference type="ARBA" id="ARBA00022833"/>
    </source>
</evidence>
<dbReference type="EnsemblPlants" id="Pp3c12_12690V3.1">
    <property type="protein sequence ID" value="Pp3c12_12690V3.1"/>
    <property type="gene ID" value="Pp3c12_12690"/>
</dbReference>
<dbReference type="PANTHER" id="PTHR46245">
    <property type="entry name" value="B3 DOMAIN-CONTAINING PROTEIN OS07G0563300"/>
    <property type="match status" value="1"/>
</dbReference>
<dbReference type="GO" id="GO:0008270">
    <property type="term" value="F:zinc ion binding"/>
    <property type="evidence" value="ECO:0007669"/>
    <property type="project" value="UniProtKB-KW"/>
</dbReference>
<dbReference type="Pfam" id="PF02362">
    <property type="entry name" value="B3"/>
    <property type="match status" value="1"/>
</dbReference>
<feature type="domain" description="TF-B3" evidence="9">
    <location>
        <begin position="162"/>
        <end position="263"/>
    </location>
</feature>
<dbReference type="InterPro" id="IPR015300">
    <property type="entry name" value="DNA-bd_pseudobarrel_sf"/>
</dbReference>
<reference evidence="11 13" key="2">
    <citation type="journal article" date="2018" name="Plant J.">
        <title>The Physcomitrella patens chromosome-scale assembly reveals moss genome structure and evolution.</title>
        <authorList>
            <person name="Lang D."/>
            <person name="Ullrich K.K."/>
            <person name="Murat F."/>
            <person name="Fuchs J."/>
            <person name="Jenkins J."/>
            <person name="Haas F.B."/>
            <person name="Piednoel M."/>
            <person name="Gundlach H."/>
            <person name="Van Bel M."/>
            <person name="Meyberg R."/>
            <person name="Vives C."/>
            <person name="Morata J."/>
            <person name="Symeonidi A."/>
            <person name="Hiss M."/>
            <person name="Muchero W."/>
            <person name="Kamisugi Y."/>
            <person name="Saleh O."/>
            <person name="Blanc G."/>
            <person name="Decker E.L."/>
            <person name="van Gessel N."/>
            <person name="Grimwood J."/>
            <person name="Hayes R.D."/>
            <person name="Graham S.W."/>
            <person name="Gunter L.E."/>
            <person name="McDaniel S.F."/>
            <person name="Hoernstein S.N.W."/>
            <person name="Larsson A."/>
            <person name="Li F.W."/>
            <person name="Perroud P.F."/>
            <person name="Phillips J."/>
            <person name="Ranjan P."/>
            <person name="Rokshar D.S."/>
            <person name="Rothfels C.J."/>
            <person name="Schneider L."/>
            <person name="Shu S."/>
            <person name="Stevenson D.W."/>
            <person name="Thummler F."/>
            <person name="Tillich M."/>
            <person name="Villarreal Aguilar J.C."/>
            <person name="Widiez T."/>
            <person name="Wong G.K."/>
            <person name="Wymore A."/>
            <person name="Zhang Y."/>
            <person name="Zimmer A.D."/>
            <person name="Quatrano R.S."/>
            <person name="Mayer K.F.X."/>
            <person name="Goodstein D."/>
            <person name="Casacuberta J.M."/>
            <person name="Vandepoele K."/>
            <person name="Reski R."/>
            <person name="Cuming A.C."/>
            <person name="Tuskan G.A."/>
            <person name="Maumus F."/>
            <person name="Salse J."/>
            <person name="Schmutz J."/>
            <person name="Rensing S.A."/>
        </authorList>
    </citation>
    <scope>NUCLEOTIDE SEQUENCE [LARGE SCALE GENOMIC DNA]</scope>
    <source>
        <strain evidence="12 13">cv. Gransden 2004</strain>
    </source>
</reference>
<dbReference type="PANTHER" id="PTHR46245:SF2">
    <property type="entry name" value="B3 DOMAIN-CONTAINING TRANSCRIPTION REPRESSOR VAL2"/>
    <property type="match status" value="1"/>
</dbReference>
<keyword evidence="4" id="KW-0805">Transcription regulation</keyword>
<dbReference type="Pfam" id="PF07496">
    <property type="entry name" value="zf-CW"/>
    <property type="match status" value="1"/>
</dbReference>
<evidence type="ECO:0000313" key="13">
    <source>
        <dbReference type="Proteomes" id="UP000006727"/>
    </source>
</evidence>
<dbReference type="InterPro" id="IPR011124">
    <property type="entry name" value="Znf_CW"/>
</dbReference>
<dbReference type="GO" id="GO:0003677">
    <property type="term" value="F:DNA binding"/>
    <property type="evidence" value="ECO:0007669"/>
    <property type="project" value="UniProtKB-KW"/>
</dbReference>
<dbReference type="PaxDb" id="3218-PP1S261_36V6.1"/>
<dbReference type="InterPro" id="IPR003340">
    <property type="entry name" value="B3_DNA-bd"/>
</dbReference>
<evidence type="ECO:0000256" key="4">
    <source>
        <dbReference type="ARBA" id="ARBA00023015"/>
    </source>
</evidence>
<feature type="region of interest" description="Disordered" evidence="8">
    <location>
        <begin position="600"/>
        <end position="633"/>
    </location>
</feature>
<evidence type="ECO:0000256" key="5">
    <source>
        <dbReference type="ARBA" id="ARBA00023125"/>
    </source>
</evidence>
<feature type="domain" description="CW-type" evidence="10">
    <location>
        <begin position="439"/>
        <end position="489"/>
    </location>
</feature>
<dbReference type="CDD" id="cd10017">
    <property type="entry name" value="B3_DNA"/>
    <property type="match status" value="1"/>
</dbReference>
<organism evidence="11">
    <name type="scientific">Physcomitrium patens</name>
    <name type="common">Spreading-leaved earth moss</name>
    <name type="synonym">Physcomitrella patens</name>
    <dbReference type="NCBI Taxonomy" id="3218"/>
    <lineage>
        <taxon>Eukaryota</taxon>
        <taxon>Viridiplantae</taxon>
        <taxon>Streptophyta</taxon>
        <taxon>Embryophyta</taxon>
        <taxon>Bryophyta</taxon>
        <taxon>Bryophytina</taxon>
        <taxon>Bryopsida</taxon>
        <taxon>Funariidae</taxon>
        <taxon>Funariales</taxon>
        <taxon>Funariaceae</taxon>
        <taxon>Physcomitrium</taxon>
    </lineage>
</organism>
<dbReference type="PROSITE" id="PS51050">
    <property type="entry name" value="ZF_CW"/>
    <property type="match status" value="1"/>
</dbReference>
<keyword evidence="3" id="KW-0862">Zinc</keyword>
<keyword evidence="6" id="KW-0804">Transcription</keyword>
<feature type="compositionally biased region" description="Basic and acidic residues" evidence="8">
    <location>
        <begin position="99"/>
        <end position="116"/>
    </location>
</feature>
<dbReference type="Proteomes" id="UP000006727">
    <property type="component" value="Chromosome 12"/>
</dbReference>
<reference evidence="12" key="3">
    <citation type="submission" date="2020-12" db="UniProtKB">
        <authorList>
            <consortium name="EnsemblPlants"/>
        </authorList>
    </citation>
    <scope>IDENTIFICATION</scope>
</reference>
<feature type="compositionally biased region" description="Basic residues" evidence="8">
    <location>
        <begin position="86"/>
        <end position="96"/>
    </location>
</feature>
<evidence type="ECO:0008006" key="14">
    <source>
        <dbReference type="Google" id="ProtNLM"/>
    </source>
</evidence>
<dbReference type="Gene3D" id="3.30.40.100">
    <property type="match status" value="1"/>
</dbReference>
<evidence type="ECO:0000256" key="6">
    <source>
        <dbReference type="ARBA" id="ARBA00023163"/>
    </source>
</evidence>
<evidence type="ECO:0000259" key="9">
    <source>
        <dbReference type="PROSITE" id="PS50863"/>
    </source>
</evidence>
<dbReference type="Gramene" id="Pp3c12_12690V3.4">
    <property type="protein sequence ID" value="Pp3c12_12690V3.4"/>
    <property type="gene ID" value="Pp3c12_12690"/>
</dbReference>
<evidence type="ECO:0000256" key="7">
    <source>
        <dbReference type="ARBA" id="ARBA00023242"/>
    </source>
</evidence>
<sequence>MLTGDFPSSSQSRVRHAQFTNYIALPCGEEPMDTRGIFQSSFGKSTPAHGDITKKSSSALASTLSTCQVPGGASLLVGCVLGKSSSKPKHQIRGSIKRNPSERKKELLVTSSHDRGPTLNGKGRPGTMALPRSISINALRISNLNSPQPSQKFLGTTMTFLFDKVASITDCRSTGHFVLPKRKVEEHFPPINKPGGIWMTLVDAAGKEWSFEFCFWHSKESRIYYFKKFYPYVQSTDLCGGDTVFFSRLEPQGTLFMGFRKQKPSPPKDQSKRREQSNGGPICLANDWSPSPDELANPQEKPVTMSIDEGNCKYASERGTSQCKRKRKKEFPPVSLSKRTEVVDHLAADKALVEKKSTTRLSVSPEAPQHVDKISGVLGSKGKRLRVNVDEYSEWKDTQDLLRPAPGALPSVVTIEGHDFEEYEKPPILIKRSCCSLEARGESQWVKCDDCGSWRRLPADAFVPEKWNCSDNDRDLTRAYCNAPQEPIHHDSDQLQRFGLDVEGRIKDESESREEVYEYDWATPEQHHSARADACDYKQPTLWSAAMTLIDGSLRRGTDSYSQLEKCSTYTSDSDSLDQSPSSALQSPRLEQFCELIEESSPMSTNSHATEAGRDLEVSTDCDEPIDSAGNGKRYEMTTTECYDFLGPPGK</sequence>
<dbReference type="SUPFAM" id="SSF101936">
    <property type="entry name" value="DNA-binding pseudobarrel domain"/>
    <property type="match status" value="1"/>
</dbReference>
<keyword evidence="7" id="KW-0539">Nucleus</keyword>
<evidence type="ECO:0000259" key="10">
    <source>
        <dbReference type="PROSITE" id="PS51050"/>
    </source>
</evidence>
<evidence type="ECO:0000256" key="8">
    <source>
        <dbReference type="SAM" id="MobiDB-lite"/>
    </source>
</evidence>
<evidence type="ECO:0000256" key="2">
    <source>
        <dbReference type="ARBA" id="ARBA00022771"/>
    </source>
</evidence>
<feature type="region of interest" description="Disordered" evidence="8">
    <location>
        <begin position="257"/>
        <end position="299"/>
    </location>
</feature>
<evidence type="ECO:0000313" key="12">
    <source>
        <dbReference type="EnsemblPlants" id="Pp3c12_12690V3.1"/>
    </source>
</evidence>
<evidence type="ECO:0000313" key="11">
    <source>
        <dbReference type="EMBL" id="PNR43810.1"/>
    </source>
</evidence>
<evidence type="ECO:0000256" key="1">
    <source>
        <dbReference type="ARBA" id="ARBA00022723"/>
    </source>
</evidence>
<keyword evidence="5" id="KW-0238">DNA-binding</keyword>
<dbReference type="PROSITE" id="PS50863">
    <property type="entry name" value="B3"/>
    <property type="match status" value="1"/>
</dbReference>
<dbReference type="Gramene" id="Pp3c12_12690V3.1">
    <property type="protein sequence ID" value="Pp3c12_12690V3.1"/>
    <property type="gene ID" value="Pp3c12_12690"/>
</dbReference>
<accession>A0A2K1JQJ8</accession>
<feature type="region of interest" description="Disordered" evidence="8">
    <location>
        <begin position="84"/>
        <end position="127"/>
    </location>
</feature>
<keyword evidence="1" id="KW-0479">Metal-binding</keyword>
<dbReference type="SMART" id="SM01019">
    <property type="entry name" value="B3"/>
    <property type="match status" value="1"/>
</dbReference>
<keyword evidence="13" id="KW-1185">Reference proteome</keyword>